<gene>
    <name evidence="1" type="ORF">Pan241w_15150</name>
</gene>
<keyword evidence="2" id="KW-1185">Reference proteome</keyword>
<name>A0A517RCA7_9PLAN</name>
<dbReference type="EMBL" id="CP036269">
    <property type="protein sequence ID" value="QDT41454.1"/>
    <property type="molecule type" value="Genomic_DNA"/>
</dbReference>
<proteinExistence type="predicted"/>
<accession>A0A517RCA7</accession>
<evidence type="ECO:0000313" key="1">
    <source>
        <dbReference type="EMBL" id="QDT41454.1"/>
    </source>
</evidence>
<organism evidence="1 2">
    <name type="scientific">Gimesia alba</name>
    <dbReference type="NCBI Taxonomy" id="2527973"/>
    <lineage>
        <taxon>Bacteria</taxon>
        <taxon>Pseudomonadati</taxon>
        <taxon>Planctomycetota</taxon>
        <taxon>Planctomycetia</taxon>
        <taxon>Planctomycetales</taxon>
        <taxon>Planctomycetaceae</taxon>
        <taxon>Gimesia</taxon>
    </lineage>
</organism>
<dbReference type="KEGG" id="gaz:Pan241w_15150"/>
<dbReference type="Proteomes" id="UP000317171">
    <property type="component" value="Chromosome"/>
</dbReference>
<protein>
    <submittedName>
        <fullName evidence="1">Uncharacterized protein</fullName>
    </submittedName>
</protein>
<evidence type="ECO:0000313" key="2">
    <source>
        <dbReference type="Proteomes" id="UP000317171"/>
    </source>
</evidence>
<reference evidence="1 2" key="1">
    <citation type="submission" date="2019-02" db="EMBL/GenBank/DDBJ databases">
        <title>Deep-cultivation of Planctomycetes and their phenomic and genomic characterization uncovers novel biology.</title>
        <authorList>
            <person name="Wiegand S."/>
            <person name="Jogler M."/>
            <person name="Boedeker C."/>
            <person name="Pinto D."/>
            <person name="Vollmers J."/>
            <person name="Rivas-Marin E."/>
            <person name="Kohn T."/>
            <person name="Peeters S.H."/>
            <person name="Heuer A."/>
            <person name="Rast P."/>
            <person name="Oberbeckmann S."/>
            <person name="Bunk B."/>
            <person name="Jeske O."/>
            <person name="Meyerdierks A."/>
            <person name="Storesund J.E."/>
            <person name="Kallscheuer N."/>
            <person name="Luecker S."/>
            <person name="Lage O.M."/>
            <person name="Pohl T."/>
            <person name="Merkel B.J."/>
            <person name="Hornburger P."/>
            <person name="Mueller R.-W."/>
            <person name="Bruemmer F."/>
            <person name="Labrenz M."/>
            <person name="Spormann A.M."/>
            <person name="Op den Camp H."/>
            <person name="Overmann J."/>
            <person name="Amann R."/>
            <person name="Jetten M.S.M."/>
            <person name="Mascher T."/>
            <person name="Medema M.H."/>
            <person name="Devos D.P."/>
            <person name="Kaster A.-K."/>
            <person name="Ovreas L."/>
            <person name="Rohde M."/>
            <person name="Galperin M.Y."/>
            <person name="Jogler C."/>
        </authorList>
    </citation>
    <scope>NUCLEOTIDE SEQUENCE [LARGE SCALE GENOMIC DNA]</scope>
    <source>
        <strain evidence="1 2">Pan241w</strain>
    </source>
</reference>
<sequence length="107" mass="12294">MILMRNFSGNHLRMSMNARFCSLNVKRSPAMRTDQSEPGGGVWNQIVLKRVGFMGCGFAGELKWWCLNWFSSRARRYLRMLENGTGESRGLFGACFVGFFRGWGREN</sequence>
<dbReference type="AlphaFoldDB" id="A0A517RCA7"/>